<dbReference type="GO" id="GO:0006313">
    <property type="term" value="P:DNA transposition"/>
    <property type="evidence" value="ECO:0007669"/>
    <property type="project" value="InterPro"/>
</dbReference>
<keyword evidence="11" id="KW-1185">Reference proteome</keyword>
<dbReference type="PROSITE" id="PS01007">
    <property type="entry name" value="TRANSPOSASE_MUTATOR"/>
    <property type="match status" value="1"/>
</dbReference>
<reference evidence="10" key="4">
    <citation type="submission" date="2019-03" db="UniProtKB">
        <authorList>
            <consortium name="EnsemblPlants"/>
        </authorList>
    </citation>
    <scope>IDENTIFICATION</scope>
</reference>
<keyword evidence="2" id="KW-0479">Metal-binding</keyword>
<evidence type="ECO:0000259" key="9">
    <source>
        <dbReference type="PROSITE" id="PS50966"/>
    </source>
</evidence>
<evidence type="ECO:0000256" key="1">
    <source>
        <dbReference type="ARBA" id="ARBA00022578"/>
    </source>
</evidence>
<dbReference type="AlphaFoldDB" id="A0A453S783"/>
<dbReference type="RefSeq" id="XP_045086542.1">
    <property type="nucleotide sequence ID" value="XM_045230607.1"/>
</dbReference>
<dbReference type="GeneID" id="109735340"/>
<dbReference type="GO" id="GO:0004803">
    <property type="term" value="F:transposase activity"/>
    <property type="evidence" value="ECO:0007669"/>
    <property type="project" value="InterPro"/>
</dbReference>
<dbReference type="KEGG" id="ats:109735340"/>
<dbReference type="GO" id="GO:0003677">
    <property type="term" value="F:DNA binding"/>
    <property type="evidence" value="ECO:0007669"/>
    <property type="project" value="UniProtKB-KW"/>
</dbReference>
<keyword evidence="1" id="KW-0815">Transposition</keyword>
<sequence>MSDKQKGLIKAVQIVFPDSEHRFCVRHLYENYGKLFKGETLKNHLWAIARSTNSDKWNENREKLRADSQQAYDWLDGKTPNQWVKAFFSDFPKCDILLNNMSEVYNSYTLEARELAIISMLHCIMGKITVRHETKQREAVEKWSGRICPKIRKKIEKNAEFSGNCYPTHFGLGVFSVQSGNKTYIVDIPARCCSCNRFQLSGIPCNHTIACCRAERIDPEELVHKCYTIETYLQAYGWNIMPMRDISEWEDMNGIIVHPPVFKKVMGRPPKNRKKTPEEKKKKDGTVYLNKKGVTMHCSVCGQADHNSKGHDTHVAAQQQANELEEEEFEDPAILQDIMPHRVNPRLDPINCKGSMVYNMSHEERAYVSSYIAPGPLPEESTFVVDARDSIPQRRTTTTATNTVRGAARGRGVGRASEEQIDETGTSSNAGRGNKRQKQNSNATGRGGGGGGARGREGGRRGARGRGGREGARGRGGGNGAATFPGQGLYNLFGPDGATAATETTNAFIPDLNASVEEIPLSQHAPHFNLKNRSFVLVNKFVCSSTS</sequence>
<evidence type="ECO:0000256" key="6">
    <source>
        <dbReference type="ARBA" id="ARBA00023172"/>
    </source>
</evidence>
<dbReference type="SMART" id="SM00575">
    <property type="entry name" value="ZnF_PMZ"/>
    <property type="match status" value="1"/>
</dbReference>
<reference evidence="10" key="3">
    <citation type="journal article" date="2017" name="Nature">
        <title>Genome sequence of the progenitor of the wheat D genome Aegilops tauschii.</title>
        <authorList>
            <person name="Luo M.C."/>
            <person name="Gu Y.Q."/>
            <person name="Puiu D."/>
            <person name="Wang H."/>
            <person name="Twardziok S.O."/>
            <person name="Deal K.R."/>
            <person name="Huo N."/>
            <person name="Zhu T."/>
            <person name="Wang L."/>
            <person name="Wang Y."/>
            <person name="McGuire P.E."/>
            <person name="Liu S."/>
            <person name="Long H."/>
            <person name="Ramasamy R.K."/>
            <person name="Rodriguez J.C."/>
            <person name="Van S.L."/>
            <person name="Yuan L."/>
            <person name="Wang Z."/>
            <person name="Xia Z."/>
            <person name="Xiao L."/>
            <person name="Anderson O.D."/>
            <person name="Ouyang S."/>
            <person name="Liang Y."/>
            <person name="Zimin A.V."/>
            <person name="Pertea G."/>
            <person name="Qi P."/>
            <person name="Bennetzen J.L."/>
            <person name="Dai X."/>
            <person name="Dawson M.W."/>
            <person name="Muller H.G."/>
            <person name="Kugler K."/>
            <person name="Rivarola-Duarte L."/>
            <person name="Spannagl M."/>
            <person name="Mayer K.F.X."/>
            <person name="Lu F.H."/>
            <person name="Bevan M.W."/>
            <person name="Leroy P."/>
            <person name="Li P."/>
            <person name="You F.M."/>
            <person name="Sun Q."/>
            <person name="Liu Z."/>
            <person name="Lyons E."/>
            <person name="Wicker T."/>
            <person name="Salzberg S.L."/>
            <person name="Devos K.M."/>
            <person name="Dvorak J."/>
        </authorList>
    </citation>
    <scope>NUCLEOTIDE SEQUENCE [LARGE SCALE GENOMIC DNA]</scope>
    <source>
        <strain evidence="10">cv. AL8/78</strain>
    </source>
</reference>
<dbReference type="PANTHER" id="PTHR31973:SF191">
    <property type="entry name" value="OS05G0489400 PROTEIN"/>
    <property type="match status" value="1"/>
</dbReference>
<dbReference type="Proteomes" id="UP000015105">
    <property type="component" value="Chromosome 7D"/>
</dbReference>
<dbReference type="EnsemblPlants" id="AET7Gv20836800.5">
    <property type="protein sequence ID" value="AET7Gv20836800.5"/>
    <property type="gene ID" value="AET7Gv20836800"/>
</dbReference>
<evidence type="ECO:0000313" key="11">
    <source>
        <dbReference type="Proteomes" id="UP000015105"/>
    </source>
</evidence>
<evidence type="ECO:0000313" key="10">
    <source>
        <dbReference type="EnsemblPlants" id="AET7Gv20836800.5"/>
    </source>
</evidence>
<feature type="region of interest" description="Disordered" evidence="8">
    <location>
        <begin position="391"/>
        <end position="482"/>
    </location>
</feature>
<evidence type="ECO:0000256" key="7">
    <source>
        <dbReference type="PROSITE-ProRule" id="PRU00325"/>
    </source>
</evidence>
<dbReference type="Gramene" id="AET7Gv20836800.5">
    <property type="protein sequence ID" value="AET7Gv20836800.5"/>
    <property type="gene ID" value="AET7Gv20836800"/>
</dbReference>
<evidence type="ECO:0000256" key="8">
    <source>
        <dbReference type="SAM" id="MobiDB-lite"/>
    </source>
</evidence>
<proteinExistence type="predicted"/>
<evidence type="ECO:0000256" key="4">
    <source>
        <dbReference type="ARBA" id="ARBA00022833"/>
    </source>
</evidence>
<dbReference type="GO" id="GO:0008270">
    <property type="term" value="F:zinc ion binding"/>
    <property type="evidence" value="ECO:0007669"/>
    <property type="project" value="UniProtKB-KW"/>
</dbReference>
<dbReference type="PROSITE" id="PS50966">
    <property type="entry name" value="ZF_SWIM"/>
    <property type="match status" value="1"/>
</dbReference>
<feature type="domain" description="SWIM-type" evidence="9">
    <location>
        <begin position="184"/>
        <end position="216"/>
    </location>
</feature>
<name>A0A453S783_AEGTS</name>
<keyword evidence="3 7" id="KW-0863">Zinc-finger</keyword>
<dbReference type="InterPro" id="IPR006564">
    <property type="entry name" value="Znf_PMZ"/>
</dbReference>
<evidence type="ECO:0000256" key="2">
    <source>
        <dbReference type="ARBA" id="ARBA00022723"/>
    </source>
</evidence>
<keyword evidence="6" id="KW-0233">DNA recombination</keyword>
<evidence type="ECO:0000256" key="3">
    <source>
        <dbReference type="ARBA" id="ARBA00022771"/>
    </source>
</evidence>
<reference evidence="11" key="2">
    <citation type="journal article" date="2017" name="Nat. Plants">
        <title>The Aegilops tauschii genome reveals multiple impacts of transposons.</title>
        <authorList>
            <person name="Zhao G."/>
            <person name="Zou C."/>
            <person name="Li K."/>
            <person name="Wang K."/>
            <person name="Li T."/>
            <person name="Gao L."/>
            <person name="Zhang X."/>
            <person name="Wang H."/>
            <person name="Yang Z."/>
            <person name="Liu X."/>
            <person name="Jiang W."/>
            <person name="Mao L."/>
            <person name="Kong X."/>
            <person name="Jiao Y."/>
            <person name="Jia J."/>
        </authorList>
    </citation>
    <scope>NUCLEOTIDE SEQUENCE [LARGE SCALE GENOMIC DNA]</scope>
    <source>
        <strain evidence="11">cv. AL8/78</strain>
    </source>
</reference>
<protein>
    <recommendedName>
        <fullName evidence="9">SWIM-type domain-containing protein</fullName>
    </recommendedName>
</protein>
<evidence type="ECO:0000256" key="5">
    <source>
        <dbReference type="ARBA" id="ARBA00023125"/>
    </source>
</evidence>
<keyword evidence="5" id="KW-0238">DNA-binding</keyword>
<dbReference type="Pfam" id="PF04434">
    <property type="entry name" value="SWIM"/>
    <property type="match status" value="1"/>
</dbReference>
<accession>A0A453S783</accession>
<keyword evidence="4" id="KW-0862">Zinc</keyword>
<dbReference type="InterPro" id="IPR001207">
    <property type="entry name" value="Transposase_mutator"/>
</dbReference>
<organism evidence="10 11">
    <name type="scientific">Aegilops tauschii subsp. strangulata</name>
    <name type="common">Goatgrass</name>
    <dbReference type="NCBI Taxonomy" id="200361"/>
    <lineage>
        <taxon>Eukaryota</taxon>
        <taxon>Viridiplantae</taxon>
        <taxon>Streptophyta</taxon>
        <taxon>Embryophyta</taxon>
        <taxon>Tracheophyta</taxon>
        <taxon>Spermatophyta</taxon>
        <taxon>Magnoliopsida</taxon>
        <taxon>Liliopsida</taxon>
        <taxon>Poales</taxon>
        <taxon>Poaceae</taxon>
        <taxon>BOP clade</taxon>
        <taxon>Pooideae</taxon>
        <taxon>Triticodae</taxon>
        <taxon>Triticeae</taxon>
        <taxon>Triticinae</taxon>
        <taxon>Aegilops</taxon>
    </lineage>
</organism>
<feature type="compositionally biased region" description="Low complexity" evidence="8">
    <location>
        <begin position="394"/>
        <end position="407"/>
    </location>
</feature>
<dbReference type="PANTHER" id="PTHR31973">
    <property type="entry name" value="POLYPROTEIN, PUTATIVE-RELATED"/>
    <property type="match status" value="1"/>
</dbReference>
<dbReference type="InterPro" id="IPR007527">
    <property type="entry name" value="Znf_SWIM"/>
</dbReference>
<dbReference type="RefSeq" id="XP_073360240.1">
    <property type="nucleotide sequence ID" value="XM_073504139.1"/>
</dbReference>
<dbReference type="OrthoDB" id="1299287at2759"/>
<reference evidence="10" key="5">
    <citation type="journal article" date="2021" name="G3 (Bethesda)">
        <title>Aegilops tauschii genome assembly Aet v5.0 features greater sequence contiguity and improved annotation.</title>
        <authorList>
            <person name="Wang L."/>
            <person name="Zhu T."/>
            <person name="Rodriguez J.C."/>
            <person name="Deal K.R."/>
            <person name="Dubcovsky J."/>
            <person name="McGuire P.E."/>
            <person name="Lux T."/>
            <person name="Spannagl M."/>
            <person name="Mayer K.F.X."/>
            <person name="Baldrich P."/>
            <person name="Meyers B.C."/>
            <person name="Huo N."/>
            <person name="Gu Y.Q."/>
            <person name="Zhou H."/>
            <person name="Devos K.M."/>
            <person name="Bennetzen J.L."/>
            <person name="Unver T."/>
            <person name="Budak H."/>
            <person name="Gulick P.J."/>
            <person name="Galiba G."/>
            <person name="Kalapos B."/>
            <person name="Nelson D.R."/>
            <person name="Li P."/>
            <person name="You F.M."/>
            <person name="Luo M.C."/>
            <person name="Dvorak J."/>
        </authorList>
    </citation>
    <scope>NUCLEOTIDE SEQUENCE [LARGE SCALE GENOMIC DNA]</scope>
    <source>
        <strain evidence="10">cv. AL8/78</strain>
    </source>
</reference>
<reference evidence="11" key="1">
    <citation type="journal article" date="2014" name="Science">
        <title>Ancient hybridizations among the ancestral genomes of bread wheat.</title>
        <authorList>
            <consortium name="International Wheat Genome Sequencing Consortium,"/>
            <person name="Marcussen T."/>
            <person name="Sandve S.R."/>
            <person name="Heier L."/>
            <person name="Spannagl M."/>
            <person name="Pfeifer M."/>
            <person name="Jakobsen K.S."/>
            <person name="Wulff B.B."/>
            <person name="Steuernagel B."/>
            <person name="Mayer K.F."/>
            <person name="Olsen O.A."/>
        </authorList>
    </citation>
    <scope>NUCLEOTIDE SEQUENCE [LARGE SCALE GENOMIC DNA]</scope>
    <source>
        <strain evidence="11">cv. AL8/78</strain>
    </source>
</reference>